<accession>A0A8X6LM60</accession>
<sequence>MIYGAPIRLPGEFLCPSKSKEVSVSIDRLKTTYIPKELEDFPVEVKKKKKSVPSTRGNSRLGRRKTQRKFQTREKKSPEKASRQETTTLSSRRVCFNQCCQKFAQQSSTKKEKK</sequence>
<keyword evidence="3" id="KW-1185">Reference proteome</keyword>
<evidence type="ECO:0000313" key="3">
    <source>
        <dbReference type="Proteomes" id="UP000887116"/>
    </source>
</evidence>
<evidence type="ECO:0000256" key="1">
    <source>
        <dbReference type="SAM" id="MobiDB-lite"/>
    </source>
</evidence>
<proteinExistence type="predicted"/>
<comment type="caution">
    <text evidence="2">The sequence shown here is derived from an EMBL/GenBank/DDBJ whole genome shotgun (WGS) entry which is preliminary data.</text>
</comment>
<name>A0A8X6LM60_TRICU</name>
<gene>
    <name evidence="2" type="ORF">TNCT_146321</name>
</gene>
<reference evidence="2" key="1">
    <citation type="submission" date="2020-07" db="EMBL/GenBank/DDBJ databases">
        <title>Multicomponent nature underlies the extraordinary mechanical properties of spider dragline silk.</title>
        <authorList>
            <person name="Kono N."/>
            <person name="Nakamura H."/>
            <person name="Mori M."/>
            <person name="Yoshida Y."/>
            <person name="Ohtoshi R."/>
            <person name="Malay A.D."/>
            <person name="Moran D.A.P."/>
            <person name="Tomita M."/>
            <person name="Numata K."/>
            <person name="Arakawa K."/>
        </authorList>
    </citation>
    <scope>NUCLEOTIDE SEQUENCE</scope>
</reference>
<feature type="compositionally biased region" description="Basic residues" evidence="1">
    <location>
        <begin position="61"/>
        <end position="70"/>
    </location>
</feature>
<organism evidence="2 3">
    <name type="scientific">Trichonephila clavata</name>
    <name type="common">Joro spider</name>
    <name type="synonym">Nephila clavata</name>
    <dbReference type="NCBI Taxonomy" id="2740835"/>
    <lineage>
        <taxon>Eukaryota</taxon>
        <taxon>Metazoa</taxon>
        <taxon>Ecdysozoa</taxon>
        <taxon>Arthropoda</taxon>
        <taxon>Chelicerata</taxon>
        <taxon>Arachnida</taxon>
        <taxon>Araneae</taxon>
        <taxon>Araneomorphae</taxon>
        <taxon>Entelegynae</taxon>
        <taxon>Araneoidea</taxon>
        <taxon>Nephilidae</taxon>
        <taxon>Trichonephila</taxon>
    </lineage>
</organism>
<dbReference type="EMBL" id="BMAO01027296">
    <property type="protein sequence ID" value="GFR15791.1"/>
    <property type="molecule type" value="Genomic_DNA"/>
</dbReference>
<dbReference type="Proteomes" id="UP000887116">
    <property type="component" value="Unassembled WGS sequence"/>
</dbReference>
<dbReference type="AlphaFoldDB" id="A0A8X6LM60"/>
<feature type="region of interest" description="Disordered" evidence="1">
    <location>
        <begin position="45"/>
        <end position="89"/>
    </location>
</feature>
<feature type="compositionally biased region" description="Basic and acidic residues" evidence="1">
    <location>
        <begin position="71"/>
        <end position="83"/>
    </location>
</feature>
<protein>
    <submittedName>
        <fullName evidence="2">Uncharacterized protein</fullName>
    </submittedName>
</protein>
<evidence type="ECO:0000313" key="2">
    <source>
        <dbReference type="EMBL" id="GFR15791.1"/>
    </source>
</evidence>